<dbReference type="InterPro" id="IPR042100">
    <property type="entry name" value="Bug_dom1"/>
</dbReference>
<dbReference type="Pfam" id="PF03401">
    <property type="entry name" value="TctC"/>
    <property type="match status" value="1"/>
</dbReference>
<accession>A0A254PSV9</accession>
<dbReference type="EMBL" id="NGUP01000003">
    <property type="protein sequence ID" value="OWS69599.1"/>
    <property type="molecule type" value="Genomic_DNA"/>
</dbReference>
<dbReference type="InterPro" id="IPR005064">
    <property type="entry name" value="BUG"/>
</dbReference>
<evidence type="ECO:0000313" key="4">
    <source>
        <dbReference type="Proteomes" id="UP000197528"/>
    </source>
</evidence>
<dbReference type="Gene3D" id="3.40.190.10">
    <property type="entry name" value="Periplasmic binding protein-like II"/>
    <property type="match status" value="1"/>
</dbReference>
<organism evidence="3 4">
    <name type="scientific">Polynucleobacter campilacus</name>
    <dbReference type="NCBI Taxonomy" id="1743163"/>
    <lineage>
        <taxon>Bacteria</taxon>
        <taxon>Pseudomonadati</taxon>
        <taxon>Pseudomonadota</taxon>
        <taxon>Betaproteobacteria</taxon>
        <taxon>Burkholderiales</taxon>
        <taxon>Burkholderiaceae</taxon>
        <taxon>Polynucleobacter</taxon>
    </lineage>
</organism>
<sequence>MENFKNNGGIVKLQFFVKALIFSALSSISLVALAAYPDRPVTIIIGFPPGTGTDTVTRIMADRLSQRMGQQFLVENKVGVAGSIGAGIAAKAKPDGYTLLVSASAPMSINPHIYKTLTYTPLTDFTPIGMLVWLPYLMVVNPNDPANTLQQFLANAQKSPTPISYGSTGNGATSNLVMSVLAKRANIEMTQVPYKGSSQAQADVIGGQLPVTFDTLSSSIAMVRAGKLKPLAVATLKRTELAPEIPTVVEQGFPGFEIGAWLGLFGPVGLPPAIQKTLLNEINLILQEPETRAKLAKGGAEVRSSSSSGEFSVFLKNDYENTGKLIRDFNIKPME</sequence>
<comment type="similarity">
    <text evidence="1">Belongs to the UPF0065 (bug) family.</text>
</comment>
<evidence type="ECO:0000256" key="1">
    <source>
        <dbReference type="ARBA" id="ARBA00006987"/>
    </source>
</evidence>
<gene>
    <name evidence="3" type="ORF">CBI31_04430</name>
</gene>
<comment type="caution">
    <text evidence="3">The sequence shown here is derived from an EMBL/GenBank/DDBJ whole genome shotgun (WGS) entry which is preliminary data.</text>
</comment>
<dbReference type="Proteomes" id="UP000197528">
    <property type="component" value="Unassembled WGS sequence"/>
</dbReference>
<dbReference type="CDD" id="cd13578">
    <property type="entry name" value="PBP2_Bug27"/>
    <property type="match status" value="1"/>
</dbReference>
<dbReference type="Gene3D" id="3.40.190.150">
    <property type="entry name" value="Bordetella uptake gene, domain 1"/>
    <property type="match status" value="1"/>
</dbReference>
<name>A0A254PSV9_9BURK</name>
<keyword evidence="2" id="KW-0732">Signal</keyword>
<dbReference type="PIRSF" id="PIRSF017082">
    <property type="entry name" value="YflP"/>
    <property type="match status" value="1"/>
</dbReference>
<reference evidence="3 4" key="1">
    <citation type="submission" date="2017-05" db="EMBL/GenBank/DDBJ databases">
        <title>Genome of Polynucleobacter sp. MWH-Feld-100.</title>
        <authorList>
            <person name="Hahn M.W."/>
        </authorList>
    </citation>
    <scope>NUCLEOTIDE SEQUENCE [LARGE SCALE GENOMIC DNA]</scope>
    <source>
        <strain evidence="3 4">MWH-Feld-100</strain>
    </source>
</reference>
<feature type="chain" id="PRO_5012626136" evidence="2">
    <location>
        <begin position="35"/>
        <end position="335"/>
    </location>
</feature>
<evidence type="ECO:0000256" key="2">
    <source>
        <dbReference type="SAM" id="SignalP"/>
    </source>
</evidence>
<dbReference type="PANTHER" id="PTHR42928">
    <property type="entry name" value="TRICARBOXYLATE-BINDING PROTEIN"/>
    <property type="match status" value="1"/>
</dbReference>
<evidence type="ECO:0000313" key="3">
    <source>
        <dbReference type="EMBL" id="OWS69599.1"/>
    </source>
</evidence>
<proteinExistence type="inferred from homology"/>
<dbReference type="PANTHER" id="PTHR42928:SF5">
    <property type="entry name" value="BLR1237 PROTEIN"/>
    <property type="match status" value="1"/>
</dbReference>
<dbReference type="SUPFAM" id="SSF53850">
    <property type="entry name" value="Periplasmic binding protein-like II"/>
    <property type="match status" value="1"/>
</dbReference>
<keyword evidence="4" id="KW-1185">Reference proteome</keyword>
<feature type="signal peptide" evidence="2">
    <location>
        <begin position="1"/>
        <end position="34"/>
    </location>
</feature>
<dbReference type="AlphaFoldDB" id="A0A254PSV9"/>
<protein>
    <submittedName>
        <fullName evidence="3">Transcriptional initiation protein Tat</fullName>
    </submittedName>
</protein>